<proteinExistence type="predicted"/>
<accession>A0A0K2UF56</accession>
<reference evidence="1" key="1">
    <citation type="submission" date="2014-05" db="EMBL/GenBank/DDBJ databases">
        <authorList>
            <person name="Chronopoulou M."/>
        </authorList>
    </citation>
    <scope>NUCLEOTIDE SEQUENCE</scope>
    <source>
        <tissue evidence="1">Whole organism</tissue>
    </source>
</reference>
<name>A0A0K2UF56_LEPSM</name>
<protein>
    <submittedName>
        <fullName evidence="1">Uncharacterized protein</fullName>
    </submittedName>
</protein>
<organism evidence="1">
    <name type="scientific">Lepeophtheirus salmonis</name>
    <name type="common">Salmon louse</name>
    <name type="synonym">Caligus salmonis</name>
    <dbReference type="NCBI Taxonomy" id="72036"/>
    <lineage>
        <taxon>Eukaryota</taxon>
        <taxon>Metazoa</taxon>
        <taxon>Ecdysozoa</taxon>
        <taxon>Arthropoda</taxon>
        <taxon>Crustacea</taxon>
        <taxon>Multicrustacea</taxon>
        <taxon>Hexanauplia</taxon>
        <taxon>Copepoda</taxon>
        <taxon>Siphonostomatoida</taxon>
        <taxon>Caligidae</taxon>
        <taxon>Lepeophtheirus</taxon>
    </lineage>
</organism>
<dbReference type="EMBL" id="HACA01019226">
    <property type="protein sequence ID" value="CDW36587.1"/>
    <property type="molecule type" value="Transcribed_RNA"/>
</dbReference>
<sequence length="15" mass="1807">MKFIKLVGLLKIKIY</sequence>
<evidence type="ECO:0000313" key="1">
    <source>
        <dbReference type="EMBL" id="CDW36587.1"/>
    </source>
</evidence>